<dbReference type="AlphaFoldDB" id="A0A875RWB9"/>
<dbReference type="Proteomes" id="UP000662931">
    <property type="component" value="Chromosome 4"/>
</dbReference>
<accession>A0A875RWB9</accession>
<dbReference type="RefSeq" id="XP_038779782.1">
    <property type="nucleotide sequence ID" value="XM_038923854.1"/>
</dbReference>
<protein>
    <submittedName>
        <fullName evidence="1">Uncharacterized protein</fullName>
    </submittedName>
</protein>
<evidence type="ECO:0000313" key="1">
    <source>
        <dbReference type="EMBL" id="QPG76217.1"/>
    </source>
</evidence>
<gene>
    <name evidence="1" type="ORF">FOA43_003603</name>
</gene>
<dbReference type="KEGG" id="bnn:FOA43_003603"/>
<reference evidence="1" key="1">
    <citation type="submission" date="2020-10" db="EMBL/GenBank/DDBJ databases">
        <authorList>
            <person name="Roach M.J.R."/>
        </authorList>
    </citation>
    <scope>NUCLEOTIDE SEQUENCE</scope>
    <source>
        <strain evidence="1">CBS 1945</strain>
    </source>
</reference>
<name>A0A875RWB9_EENNA</name>
<proteinExistence type="predicted"/>
<evidence type="ECO:0000313" key="2">
    <source>
        <dbReference type="Proteomes" id="UP000662931"/>
    </source>
</evidence>
<keyword evidence="2" id="KW-1185">Reference proteome</keyword>
<dbReference type="GeneID" id="62197003"/>
<dbReference type="EMBL" id="CP064815">
    <property type="protein sequence ID" value="QPG76217.1"/>
    <property type="molecule type" value="Genomic_DNA"/>
</dbReference>
<sequence>MVLKFAILVSIRIIFARENAKKSKLLGFNDENNVISSDLPYREKSDQKGASVKNAYVSKFDLTDLENK</sequence>
<organism evidence="1 2">
    <name type="scientific">Eeniella nana</name>
    <name type="common">Yeast</name>
    <name type="synonym">Brettanomyces nanus</name>
    <dbReference type="NCBI Taxonomy" id="13502"/>
    <lineage>
        <taxon>Eukaryota</taxon>
        <taxon>Fungi</taxon>
        <taxon>Dikarya</taxon>
        <taxon>Ascomycota</taxon>
        <taxon>Saccharomycotina</taxon>
        <taxon>Pichiomycetes</taxon>
        <taxon>Pichiales</taxon>
        <taxon>Pichiaceae</taxon>
        <taxon>Brettanomyces</taxon>
    </lineage>
</organism>